<dbReference type="HOGENOM" id="CLU_1041817_0_0_0"/>
<dbReference type="Proteomes" id="UP000000940">
    <property type="component" value="Chromosome"/>
</dbReference>
<name>D2C615_THEP2</name>
<sequence>MKRVNMNLAWMGVVFSAMSSILLLEYYREILAGSPSYTLGTVTLFLSLISTISLLIVYRQWSVLLNINVLQTLRLAEQRSVNLNEKPFVPNWPYIAFIAFWFFEFLFAGIWIFSLLQLIFFVIFLHYLFETIRKLQEIKIHLYRTLFNIDYKPVIKERNVLSVFLLTLFTLGVYWLYLVVRLSRNKRISRYGRSNHEKSGGEIVKACPNKERNLSYCNCSYPGCPRKGICCECMHYHRQHGELPACYFPNDAEKTWDRSIEHFKRVV</sequence>
<dbReference type="AlphaFoldDB" id="D2C615"/>
<accession>D2C615</accession>
<evidence type="ECO:0000313" key="2">
    <source>
        <dbReference type="EMBL" id="ADA66401.1"/>
    </source>
</evidence>
<evidence type="ECO:0000313" key="3">
    <source>
        <dbReference type="Proteomes" id="UP000000940"/>
    </source>
</evidence>
<dbReference type="EMBL" id="CP001839">
    <property type="protein sequence ID" value="ADA66401.1"/>
    <property type="molecule type" value="Genomic_DNA"/>
</dbReference>
<feature type="transmembrane region" description="Helical" evidence="1">
    <location>
        <begin position="94"/>
        <end position="127"/>
    </location>
</feature>
<organism evidence="2 3">
    <name type="scientific">Thermotoga petrophila (strain ATCC BAA-489 / DSM 13996 / JCM 10882 / RKU-10)</name>
    <name type="common">Thermotoga naphthophila</name>
    <dbReference type="NCBI Taxonomy" id="590168"/>
    <lineage>
        <taxon>Bacteria</taxon>
        <taxon>Thermotogati</taxon>
        <taxon>Thermotogota</taxon>
        <taxon>Thermotogae</taxon>
        <taxon>Thermotogales</taxon>
        <taxon>Thermotogaceae</taxon>
        <taxon>Thermotoga</taxon>
    </lineage>
</organism>
<feature type="transmembrane region" description="Helical" evidence="1">
    <location>
        <begin position="7"/>
        <end position="27"/>
    </location>
</feature>
<feature type="transmembrane region" description="Helical" evidence="1">
    <location>
        <begin position="160"/>
        <end position="180"/>
    </location>
</feature>
<keyword evidence="3" id="KW-1185">Reference proteome</keyword>
<evidence type="ECO:0000256" key="1">
    <source>
        <dbReference type="SAM" id="Phobius"/>
    </source>
</evidence>
<feature type="transmembrane region" description="Helical" evidence="1">
    <location>
        <begin position="39"/>
        <end position="58"/>
    </location>
</feature>
<keyword evidence="1" id="KW-0812">Transmembrane</keyword>
<gene>
    <name evidence="2" type="ordered locus">Tnap_0297</name>
</gene>
<protein>
    <submittedName>
        <fullName evidence="2">Uncharacterized protein</fullName>
    </submittedName>
</protein>
<dbReference type="KEGG" id="tnp:Tnap_0297"/>
<keyword evidence="1" id="KW-0472">Membrane</keyword>
<reference evidence="2 3" key="1">
    <citation type="submission" date="2009-12" db="EMBL/GenBank/DDBJ databases">
        <title>Complete sequence of Thermotoga petrophila RKU-1.</title>
        <authorList>
            <consortium name="US DOE Joint Genome Institute"/>
            <person name="Lucas S."/>
            <person name="Copeland A."/>
            <person name="Lapidus A."/>
            <person name="Glavina del Rio T."/>
            <person name="Dalin E."/>
            <person name="Tice H."/>
            <person name="Bruce D."/>
            <person name="Goodwin L."/>
            <person name="Pitluck S."/>
            <person name="Munk A.C."/>
            <person name="Brettin T."/>
            <person name="Detter J.C."/>
            <person name="Han C."/>
            <person name="Tapia R."/>
            <person name="Larimer F."/>
            <person name="Land M."/>
            <person name="Hauser L."/>
            <person name="Kyrpides N."/>
            <person name="Mikhailova N."/>
            <person name="Nelson K.E."/>
            <person name="Gogarten J.P."/>
            <person name="Noll K.M."/>
        </authorList>
    </citation>
    <scope>NUCLEOTIDE SEQUENCE [LARGE SCALE GENOMIC DNA]</scope>
    <source>
        <strain evidence="3">ATCC BAA-489 / DSM 13996 / JCM 10882 / RKU-10</strain>
    </source>
</reference>
<dbReference type="Pfam" id="PF20095">
    <property type="entry name" value="DUF6485"/>
    <property type="match status" value="1"/>
</dbReference>
<proteinExistence type="predicted"/>
<keyword evidence="1" id="KW-1133">Transmembrane helix</keyword>